<sequence>MGKNGYSTRLSGASPGGKTGTGTCSSNHPIGLSRLPAVTRAGHVRGTGGVARLPRCICTMLTTKELSAWLNIKPSTLYLWASQNKIPHCRIHGLIRFEPDAIQAWLNTFSAPMNNPPRLTRHDARDVDHLIAVAKAAHYTPRREKPDQDRAKQGGR</sequence>
<gene>
    <name evidence="3" type="ORF">NSPZN2_10911</name>
</gene>
<organism evidence="3 4">
    <name type="scientific">Nitrospira defluvii</name>
    <dbReference type="NCBI Taxonomy" id="330214"/>
    <lineage>
        <taxon>Bacteria</taxon>
        <taxon>Pseudomonadati</taxon>
        <taxon>Nitrospirota</taxon>
        <taxon>Nitrospiria</taxon>
        <taxon>Nitrospirales</taxon>
        <taxon>Nitrospiraceae</taxon>
        <taxon>Nitrospira</taxon>
    </lineage>
</organism>
<dbReference type="Proteomes" id="UP000675880">
    <property type="component" value="Unassembled WGS sequence"/>
</dbReference>
<feature type="region of interest" description="Disordered" evidence="1">
    <location>
        <begin position="1"/>
        <end position="26"/>
    </location>
</feature>
<dbReference type="NCBIfam" id="TIGR01764">
    <property type="entry name" value="excise"/>
    <property type="match status" value="1"/>
</dbReference>
<comment type="caution">
    <text evidence="3">The sequence shown here is derived from an EMBL/GenBank/DDBJ whole genome shotgun (WGS) entry which is preliminary data.</text>
</comment>
<dbReference type="InterPro" id="IPR009061">
    <property type="entry name" value="DNA-bd_dom_put_sf"/>
</dbReference>
<dbReference type="InterPro" id="IPR010093">
    <property type="entry name" value="SinI_DNA-bd"/>
</dbReference>
<keyword evidence="4" id="KW-1185">Reference proteome</keyword>
<reference evidence="3 4" key="1">
    <citation type="submission" date="2021-02" db="EMBL/GenBank/DDBJ databases">
        <authorList>
            <person name="Han P."/>
        </authorList>
    </citation>
    <scope>NUCLEOTIDE SEQUENCE [LARGE SCALE GENOMIC DNA]</scope>
    <source>
        <strain evidence="3">Candidatus Nitrospira sp. ZN2</strain>
    </source>
</reference>
<protein>
    <recommendedName>
        <fullName evidence="2">Helix-turn-helix domain-containing protein</fullName>
    </recommendedName>
</protein>
<evidence type="ECO:0000256" key="1">
    <source>
        <dbReference type="SAM" id="MobiDB-lite"/>
    </source>
</evidence>
<evidence type="ECO:0000313" key="4">
    <source>
        <dbReference type="Proteomes" id="UP000675880"/>
    </source>
</evidence>
<feature type="domain" description="Helix-turn-helix" evidence="2">
    <location>
        <begin position="60"/>
        <end position="107"/>
    </location>
</feature>
<name>A0ABM8QM45_9BACT</name>
<feature type="compositionally biased region" description="Polar residues" evidence="1">
    <location>
        <begin position="1"/>
        <end position="11"/>
    </location>
</feature>
<dbReference type="EMBL" id="CAJNBJ010000001">
    <property type="protein sequence ID" value="CAE6704690.1"/>
    <property type="molecule type" value="Genomic_DNA"/>
</dbReference>
<dbReference type="SUPFAM" id="SSF46955">
    <property type="entry name" value="Putative DNA-binding domain"/>
    <property type="match status" value="1"/>
</dbReference>
<dbReference type="InterPro" id="IPR041657">
    <property type="entry name" value="HTH_17"/>
</dbReference>
<evidence type="ECO:0000313" key="3">
    <source>
        <dbReference type="EMBL" id="CAE6704690.1"/>
    </source>
</evidence>
<proteinExistence type="predicted"/>
<evidence type="ECO:0000259" key="2">
    <source>
        <dbReference type="Pfam" id="PF12728"/>
    </source>
</evidence>
<dbReference type="Pfam" id="PF12728">
    <property type="entry name" value="HTH_17"/>
    <property type="match status" value="1"/>
</dbReference>
<accession>A0ABM8QM45</accession>